<keyword evidence="4" id="KW-1185">Reference proteome</keyword>
<proteinExistence type="predicted"/>
<feature type="transmembrane region" description="Helical" evidence="1">
    <location>
        <begin position="114"/>
        <end position="137"/>
    </location>
</feature>
<reference evidence="4" key="1">
    <citation type="journal article" date="2023" name="Int. J. Syst. Evol. Microbiol.">
        <title>Mesoterricola silvestris gen. nov., sp. nov., Mesoterricola sediminis sp. nov., Geothrix oryzae sp. nov., Geothrix edaphica sp. nov., Geothrix rubra sp. nov., and Geothrix limicola sp. nov., six novel members of Acidobacteriota isolated from soils.</title>
        <authorList>
            <person name="Itoh H."/>
            <person name="Sugisawa Y."/>
            <person name="Mise K."/>
            <person name="Xu Z."/>
            <person name="Kuniyasu M."/>
            <person name="Ushijima N."/>
            <person name="Kawano K."/>
            <person name="Kobayashi E."/>
            <person name="Shiratori Y."/>
            <person name="Masuda Y."/>
            <person name="Senoo K."/>
        </authorList>
    </citation>
    <scope>NUCLEOTIDE SEQUENCE [LARGE SCALE GENOMIC DNA]</scope>
    <source>
        <strain evidence="4">Red222</strain>
    </source>
</reference>
<feature type="transmembrane region" description="Helical" evidence="1">
    <location>
        <begin position="12"/>
        <end position="35"/>
    </location>
</feature>
<gene>
    <name evidence="3" type="ORF">GETHOR_24970</name>
</gene>
<dbReference type="Proteomes" id="UP001242010">
    <property type="component" value="Chromosome"/>
</dbReference>
<keyword evidence="1" id="KW-1133">Transmembrane helix</keyword>
<dbReference type="CDD" id="cd07341">
    <property type="entry name" value="M56_BlaR1_MecR1_like"/>
    <property type="match status" value="1"/>
</dbReference>
<protein>
    <recommendedName>
        <fullName evidence="2">Peptidase M56 domain-containing protein</fullName>
    </recommendedName>
</protein>
<dbReference type="InterPro" id="IPR052173">
    <property type="entry name" value="Beta-lactam_resp_regulator"/>
</dbReference>
<dbReference type="Pfam" id="PF05569">
    <property type="entry name" value="Peptidase_M56"/>
    <property type="match status" value="1"/>
</dbReference>
<evidence type="ECO:0000259" key="2">
    <source>
        <dbReference type="Pfam" id="PF05569"/>
    </source>
</evidence>
<keyword evidence="1" id="KW-0472">Membrane</keyword>
<dbReference type="RefSeq" id="WP_286354114.1">
    <property type="nucleotide sequence ID" value="NZ_AP027079.1"/>
</dbReference>
<feature type="domain" description="Peptidase M56" evidence="2">
    <location>
        <begin position="24"/>
        <end position="263"/>
    </location>
</feature>
<dbReference type="PANTHER" id="PTHR34978:SF3">
    <property type="entry name" value="SLR0241 PROTEIN"/>
    <property type="match status" value="1"/>
</dbReference>
<feature type="transmembrane region" description="Helical" evidence="1">
    <location>
        <begin position="47"/>
        <end position="66"/>
    </location>
</feature>
<organism evidence="3 4">
    <name type="scientific">Geothrix oryzae</name>
    <dbReference type="NCBI Taxonomy" id="2927975"/>
    <lineage>
        <taxon>Bacteria</taxon>
        <taxon>Pseudomonadati</taxon>
        <taxon>Acidobacteriota</taxon>
        <taxon>Holophagae</taxon>
        <taxon>Holophagales</taxon>
        <taxon>Holophagaceae</taxon>
        <taxon>Geothrix</taxon>
    </lineage>
</organism>
<evidence type="ECO:0000256" key="1">
    <source>
        <dbReference type="SAM" id="Phobius"/>
    </source>
</evidence>
<evidence type="ECO:0000313" key="4">
    <source>
        <dbReference type="Proteomes" id="UP001242010"/>
    </source>
</evidence>
<name>A0ABN6UZA5_9BACT</name>
<dbReference type="EMBL" id="AP027079">
    <property type="protein sequence ID" value="BDU70396.1"/>
    <property type="molecule type" value="Genomic_DNA"/>
</dbReference>
<keyword evidence="1" id="KW-0812">Transmembrane</keyword>
<sequence length="556" mass="60473">MSGLLHASWLPVVGWALLHSLWEGTLVVLAAALVLRSLRGASPRLRYAVAVLALLLMTGLPLRHLVPPPSGAPPVLLPQDHPKPEGPSLSQIVPEPVPALRTRMATGLERAMPWVVAVWAMGVSVSLLRLAGGWAWLQRLRWRHSELAPDALQGRLLDLCRRAGLKRAVTLLMCEGLVGPSVVGVLRPAILVPAGWFLNLPPAHLEALLAHELAHVLRHDYAVNLLQSLLEVVLFYHPGVWWLSRRIRAERELACDTFAVRLLGDALPLAEALTTLERRGLGHAPLEPAPAAHGGSLMERISHLLLPPHRTSSAPAFGAMAVLALLLVSGLRLAAQAPEPTPPVPLAIPKWRLLPSGGKVGNENAALYIHSRNAKDPQGKDIPYTQLLDIKADQVPLNQVWKIFEQVARTRGPYIGSETWDSRDERVAGPRVDIDLTGAKPEDVLATLNRLAEKFGVAPYQAPAATDLQNFQVTKHTLKDGRICFDLHARQVSRGFLDQLLTTAKSVAASAEVKEGVMGFDRASDTFAGPKVDAIFEGLTLPELEARIRKLQAEAQ</sequence>
<dbReference type="InterPro" id="IPR008756">
    <property type="entry name" value="Peptidase_M56"/>
</dbReference>
<feature type="transmembrane region" description="Helical" evidence="1">
    <location>
        <begin position="169"/>
        <end position="190"/>
    </location>
</feature>
<accession>A0ABN6UZA5</accession>
<dbReference type="Gene3D" id="3.30.2010.10">
    <property type="entry name" value="Metalloproteases ('zincins'), catalytic domain"/>
    <property type="match status" value="1"/>
</dbReference>
<evidence type="ECO:0000313" key="3">
    <source>
        <dbReference type="EMBL" id="BDU70396.1"/>
    </source>
</evidence>
<dbReference type="PANTHER" id="PTHR34978">
    <property type="entry name" value="POSSIBLE SENSOR-TRANSDUCER PROTEIN BLAR"/>
    <property type="match status" value="1"/>
</dbReference>